<proteinExistence type="predicted"/>
<protein>
    <submittedName>
        <fullName evidence="3">Uncharacterized protein</fullName>
    </submittedName>
</protein>
<dbReference type="EMBL" id="JABYQV010000003">
    <property type="protein sequence ID" value="NVP30262.1"/>
    <property type="molecule type" value="Genomic_DNA"/>
</dbReference>
<organism evidence="3 4">
    <name type="scientific">Sphingomonas sanguinis</name>
    <dbReference type="NCBI Taxonomy" id="33051"/>
    <lineage>
        <taxon>Bacteria</taxon>
        <taxon>Pseudomonadati</taxon>
        <taxon>Pseudomonadota</taxon>
        <taxon>Alphaproteobacteria</taxon>
        <taxon>Sphingomonadales</taxon>
        <taxon>Sphingomonadaceae</taxon>
        <taxon>Sphingomonas</taxon>
    </lineage>
</organism>
<dbReference type="RefSeq" id="WP_156477700.1">
    <property type="nucleotide sequence ID" value="NZ_DASCOA010000231.1"/>
</dbReference>
<keyword evidence="1" id="KW-0812">Transmembrane</keyword>
<gene>
    <name evidence="2" type="ORF">HKX05_18740</name>
    <name evidence="3" type="ORF">HLV41_04335</name>
</gene>
<dbReference type="EMBL" id="JABEOV010000027">
    <property type="protein sequence ID" value="NNG55386.1"/>
    <property type="molecule type" value="Genomic_DNA"/>
</dbReference>
<evidence type="ECO:0000256" key="1">
    <source>
        <dbReference type="SAM" id="Phobius"/>
    </source>
</evidence>
<evidence type="ECO:0000313" key="3">
    <source>
        <dbReference type="EMBL" id="NVP30262.1"/>
    </source>
</evidence>
<keyword evidence="1" id="KW-0472">Membrane</keyword>
<dbReference type="GeneID" id="78488308"/>
<keyword evidence="1" id="KW-1133">Transmembrane helix</keyword>
<reference evidence="4 5" key="1">
    <citation type="submission" date="2020-05" db="EMBL/GenBank/DDBJ databases">
        <title>Draft Genome Sequences of Sphingomonas sp. Isolated from the International Space Station.</title>
        <authorList>
            <person name="Bijlani S."/>
            <person name="Singh N.K."/>
            <person name="Mason C.E."/>
            <person name="Wang C.C."/>
            <person name="Venkateswaran K."/>
        </authorList>
    </citation>
    <scope>NUCLEOTIDE SEQUENCE [LARGE SCALE GENOMIC DNA]</scope>
    <source>
        <strain evidence="2 5">IIF7SW-B5</strain>
        <strain evidence="3">ISS-IIF7SWP</strain>
    </source>
</reference>
<evidence type="ECO:0000313" key="5">
    <source>
        <dbReference type="Proteomes" id="UP000557656"/>
    </source>
</evidence>
<keyword evidence="5" id="KW-1185">Reference proteome</keyword>
<comment type="caution">
    <text evidence="3">The sequence shown here is derived from an EMBL/GenBank/DDBJ whole genome shotgun (WGS) entry which is preliminary data.</text>
</comment>
<evidence type="ECO:0000313" key="2">
    <source>
        <dbReference type="EMBL" id="NNG55386.1"/>
    </source>
</evidence>
<evidence type="ECO:0000313" key="4">
    <source>
        <dbReference type="Proteomes" id="UP000531581"/>
    </source>
</evidence>
<dbReference type="AlphaFoldDB" id="A0A7Y7QT65"/>
<feature type="transmembrane region" description="Helical" evidence="1">
    <location>
        <begin position="24"/>
        <end position="48"/>
    </location>
</feature>
<dbReference type="Proteomes" id="UP000531581">
    <property type="component" value="Unassembled WGS sequence"/>
</dbReference>
<sequence length="49" mass="5270">MRHEHFPKNREVARSYDMAPPAPVAGLVNGLLASLVLWALIAGVVAFAL</sequence>
<name>A0A7Y7QT65_9SPHN</name>
<accession>A0A7Y7QT65</accession>
<dbReference type="Proteomes" id="UP000557656">
    <property type="component" value="Unassembled WGS sequence"/>
</dbReference>